<keyword evidence="5 15" id="KW-0812">Transmembrane</keyword>
<organism evidence="17 18">
    <name type="scientific">Mytilus coruscus</name>
    <name type="common">Sea mussel</name>
    <dbReference type="NCBI Taxonomy" id="42192"/>
    <lineage>
        <taxon>Eukaryota</taxon>
        <taxon>Metazoa</taxon>
        <taxon>Spiralia</taxon>
        <taxon>Lophotrochozoa</taxon>
        <taxon>Mollusca</taxon>
        <taxon>Bivalvia</taxon>
        <taxon>Autobranchia</taxon>
        <taxon>Pteriomorphia</taxon>
        <taxon>Mytilida</taxon>
        <taxon>Mytiloidea</taxon>
        <taxon>Mytilidae</taxon>
        <taxon>Mytilinae</taxon>
        <taxon>Mytilus</taxon>
    </lineage>
</organism>
<dbReference type="InterPro" id="IPR001758">
    <property type="entry name" value="Prost_EP4_rcpt"/>
</dbReference>
<evidence type="ECO:0000256" key="4">
    <source>
        <dbReference type="ARBA" id="ARBA00022553"/>
    </source>
</evidence>
<keyword evidence="6 15" id="KW-1133">Transmembrane helix</keyword>
<keyword evidence="9" id="KW-1015">Disulfide bond</keyword>
<dbReference type="GO" id="GO:0004957">
    <property type="term" value="F:prostaglandin E receptor activity"/>
    <property type="evidence" value="ECO:0007669"/>
    <property type="project" value="InterPro"/>
</dbReference>
<evidence type="ECO:0000313" key="18">
    <source>
        <dbReference type="Proteomes" id="UP000507470"/>
    </source>
</evidence>
<dbReference type="CDD" id="cd14981">
    <property type="entry name" value="7tmA_Prostanoid_R"/>
    <property type="match status" value="1"/>
</dbReference>
<evidence type="ECO:0000256" key="11">
    <source>
        <dbReference type="ARBA" id="ARBA00023180"/>
    </source>
</evidence>
<dbReference type="Gene3D" id="1.20.1070.10">
    <property type="entry name" value="Rhodopsin 7-helix transmembrane proteins"/>
    <property type="match status" value="1"/>
</dbReference>
<keyword evidence="7" id="KW-0297">G-protein coupled receptor</keyword>
<feature type="transmembrane region" description="Helical" evidence="15">
    <location>
        <begin position="58"/>
        <end position="81"/>
    </location>
</feature>
<dbReference type="GO" id="GO:0004960">
    <property type="term" value="F:thromboxane receptor activity"/>
    <property type="evidence" value="ECO:0007669"/>
    <property type="project" value="UniProtKB-ARBA"/>
</dbReference>
<proteinExistence type="predicted"/>
<feature type="transmembrane region" description="Helical" evidence="15">
    <location>
        <begin position="259"/>
        <end position="282"/>
    </location>
</feature>
<comment type="subcellular location">
    <subcellularLocation>
        <location evidence="1">Cell membrane</location>
        <topology evidence="1">Multi-pass membrane protein</topology>
    </subcellularLocation>
</comment>
<dbReference type="PANTHER" id="PTHR11866">
    <property type="entry name" value="G-PROTEIN COUPLED RECEPTOR FAMILY 1 MEMBER"/>
    <property type="match status" value="1"/>
</dbReference>
<dbReference type="SUPFAM" id="SSF81321">
    <property type="entry name" value="Family A G protein-coupled receptor-like"/>
    <property type="match status" value="1"/>
</dbReference>
<protein>
    <recommendedName>
        <fullName evidence="2">Thromboxane A2 receptor</fullName>
    </recommendedName>
    <alternativeName>
        <fullName evidence="13">Prostanoid TP receptor</fullName>
    </alternativeName>
</protein>
<gene>
    <name evidence="17" type="ORF">MCOR_7363</name>
</gene>
<evidence type="ECO:0000256" key="12">
    <source>
        <dbReference type="ARBA" id="ARBA00023224"/>
    </source>
</evidence>
<evidence type="ECO:0000256" key="1">
    <source>
        <dbReference type="ARBA" id="ARBA00004651"/>
    </source>
</evidence>
<keyword evidence="10" id="KW-0675">Receptor</keyword>
<dbReference type="PRINTS" id="PR00237">
    <property type="entry name" value="GPCRRHODOPSN"/>
</dbReference>
<sequence length="546" mass="62018">MESFSLPKFCNRSCSNETVSESGDHQGATIISPILMSLAGLLGNILALYVLHKNKSQSVFYTLVAGLAWTDLTGIMFTSPVPVVEYVNNRQWVGGEMLCKFNGFCMVCFGIATPLIVCAMAIERLFAVRFPFFHNQYCRKKFARIVLITIWITVFVIGIFPLLGFGRYVIQYPCTWCFLDFHSHDPVSSAYGYLYSSVNLTVIIVMSTCNIYVMFILLRVRYLKKVTLKEQGNLEPIFHENAKARKKFRKQKDIEKQMIVLMCVITTVFAICWAPLMVQIIITMVTGKSNFLIDLTTVRLASLNQTLDPWLYILLRKSFIRKLCSYIRRCCSITSPRGSNHDDDKNNHANHLRCFRKQCHVANPQYQYHVQIHIPQAAQCVVHYKRSSTKSKSDDSKKQQQLSFDLPDIAQGQSLKEAQPDVTDVKSTDPCKQCRTIHSNSKSSSGNKGGYLSVAFIPHSCHSKETAEECKPFDECNSAVEMSKSRDSLSDENHLESDVFITKSTELSADLLSPQQNARQKLLSDLTPRPSTNRFSLRKKRAKSYT</sequence>
<dbReference type="PRINTS" id="PR00586">
    <property type="entry name" value="PRSTNOIDEP4R"/>
</dbReference>
<dbReference type="EMBL" id="CACVKT020001362">
    <property type="protein sequence ID" value="CAC5367479.1"/>
    <property type="molecule type" value="Genomic_DNA"/>
</dbReference>
<keyword evidence="8 15" id="KW-0472">Membrane</keyword>
<evidence type="ECO:0000256" key="5">
    <source>
        <dbReference type="ARBA" id="ARBA00022692"/>
    </source>
</evidence>
<dbReference type="OrthoDB" id="5959154at2759"/>
<dbReference type="InterPro" id="IPR017452">
    <property type="entry name" value="GPCR_Rhodpsn_7TM"/>
</dbReference>
<dbReference type="PANTHER" id="PTHR11866:SF16">
    <property type="entry name" value="PROSTAGLANDIN E2 RECEPTOR EP4 SUBTYPE-LIKE PROTEIN"/>
    <property type="match status" value="1"/>
</dbReference>
<feature type="region of interest" description="Disordered" evidence="14">
    <location>
        <begin position="415"/>
        <end position="448"/>
    </location>
</feature>
<accession>A0A6J8AFP3</accession>
<keyword evidence="3" id="KW-1003">Cell membrane</keyword>
<evidence type="ECO:0000256" key="3">
    <source>
        <dbReference type="ARBA" id="ARBA00022475"/>
    </source>
</evidence>
<keyword evidence="18" id="KW-1185">Reference proteome</keyword>
<feature type="transmembrane region" description="Helical" evidence="15">
    <location>
        <begin position="30"/>
        <end position="51"/>
    </location>
</feature>
<evidence type="ECO:0000259" key="16">
    <source>
        <dbReference type="PROSITE" id="PS50262"/>
    </source>
</evidence>
<evidence type="ECO:0000256" key="9">
    <source>
        <dbReference type="ARBA" id="ARBA00023157"/>
    </source>
</evidence>
<name>A0A6J8AFP3_MYTCO</name>
<feature type="region of interest" description="Disordered" evidence="14">
    <location>
        <begin position="521"/>
        <end position="546"/>
    </location>
</feature>
<dbReference type="GO" id="GO:0007204">
    <property type="term" value="P:positive regulation of cytosolic calcium ion concentration"/>
    <property type="evidence" value="ECO:0007669"/>
    <property type="project" value="TreeGrafter"/>
</dbReference>
<feature type="compositionally biased region" description="Basic residues" evidence="14">
    <location>
        <begin position="536"/>
        <end position="546"/>
    </location>
</feature>
<keyword evidence="12" id="KW-0807">Transducer</keyword>
<evidence type="ECO:0000256" key="15">
    <source>
        <dbReference type="SAM" id="Phobius"/>
    </source>
</evidence>
<dbReference type="InterPro" id="IPR008365">
    <property type="entry name" value="Prostanoid_rcpt"/>
</dbReference>
<dbReference type="Pfam" id="PF00001">
    <property type="entry name" value="7tm_1"/>
    <property type="match status" value="1"/>
</dbReference>
<evidence type="ECO:0000256" key="13">
    <source>
        <dbReference type="ARBA" id="ARBA00029815"/>
    </source>
</evidence>
<evidence type="ECO:0000313" key="17">
    <source>
        <dbReference type="EMBL" id="CAC5367479.1"/>
    </source>
</evidence>
<keyword evidence="4" id="KW-0597">Phosphoprotein</keyword>
<evidence type="ECO:0000256" key="8">
    <source>
        <dbReference type="ARBA" id="ARBA00023136"/>
    </source>
</evidence>
<dbReference type="GO" id="GO:0007189">
    <property type="term" value="P:adenylate cyclase-activating G protein-coupled receptor signaling pathway"/>
    <property type="evidence" value="ECO:0007669"/>
    <property type="project" value="TreeGrafter"/>
</dbReference>
<dbReference type="Proteomes" id="UP000507470">
    <property type="component" value="Unassembled WGS sequence"/>
</dbReference>
<feature type="transmembrane region" description="Helical" evidence="15">
    <location>
        <begin position="101"/>
        <end position="122"/>
    </location>
</feature>
<dbReference type="PROSITE" id="PS50262">
    <property type="entry name" value="G_PROTEIN_RECEP_F1_2"/>
    <property type="match status" value="1"/>
</dbReference>
<dbReference type="InterPro" id="IPR000276">
    <property type="entry name" value="GPCR_Rhodpsn"/>
</dbReference>
<dbReference type="AlphaFoldDB" id="A0A6J8AFP3"/>
<evidence type="ECO:0000256" key="2">
    <source>
        <dbReference type="ARBA" id="ARBA00017628"/>
    </source>
</evidence>
<keyword evidence="11" id="KW-0325">Glycoprotein</keyword>
<dbReference type="PRINTS" id="PR01788">
    <property type="entry name" value="PROSTANOIDR"/>
</dbReference>
<feature type="transmembrane region" description="Helical" evidence="15">
    <location>
        <begin position="142"/>
        <end position="170"/>
    </location>
</feature>
<evidence type="ECO:0000256" key="10">
    <source>
        <dbReference type="ARBA" id="ARBA00023170"/>
    </source>
</evidence>
<dbReference type="FunFam" id="1.20.1070.10:FF:000163">
    <property type="entry name" value="Thromboxane A2 receptor"/>
    <property type="match status" value="1"/>
</dbReference>
<reference evidence="17 18" key="1">
    <citation type="submission" date="2020-06" db="EMBL/GenBank/DDBJ databases">
        <authorList>
            <person name="Li R."/>
            <person name="Bekaert M."/>
        </authorList>
    </citation>
    <scope>NUCLEOTIDE SEQUENCE [LARGE SCALE GENOMIC DNA]</scope>
    <source>
        <strain evidence="18">wild</strain>
    </source>
</reference>
<feature type="domain" description="G-protein coupled receptors family 1 profile" evidence="16">
    <location>
        <begin position="43"/>
        <end position="312"/>
    </location>
</feature>
<evidence type="ECO:0000256" key="14">
    <source>
        <dbReference type="SAM" id="MobiDB-lite"/>
    </source>
</evidence>
<dbReference type="GO" id="GO:0005886">
    <property type="term" value="C:plasma membrane"/>
    <property type="evidence" value="ECO:0007669"/>
    <property type="project" value="UniProtKB-SubCell"/>
</dbReference>
<evidence type="ECO:0000256" key="7">
    <source>
        <dbReference type="ARBA" id="ARBA00023040"/>
    </source>
</evidence>
<evidence type="ECO:0000256" key="6">
    <source>
        <dbReference type="ARBA" id="ARBA00022989"/>
    </source>
</evidence>
<feature type="transmembrane region" description="Helical" evidence="15">
    <location>
        <begin position="190"/>
        <end position="218"/>
    </location>
</feature>